<accession>A0AAD7TIF5</accession>
<name>A0AAD7TIF5_9APHY</name>
<organism evidence="1 2">
    <name type="scientific">Trametes cubensis</name>
    <dbReference type="NCBI Taxonomy" id="1111947"/>
    <lineage>
        <taxon>Eukaryota</taxon>
        <taxon>Fungi</taxon>
        <taxon>Dikarya</taxon>
        <taxon>Basidiomycota</taxon>
        <taxon>Agaricomycotina</taxon>
        <taxon>Agaricomycetes</taxon>
        <taxon>Polyporales</taxon>
        <taxon>Polyporaceae</taxon>
        <taxon>Trametes</taxon>
    </lineage>
</organism>
<reference evidence="1" key="1">
    <citation type="submission" date="2022-11" db="EMBL/GenBank/DDBJ databases">
        <title>Genome Sequence of Cubamyces cubensis.</title>
        <authorList>
            <person name="Buettner E."/>
        </authorList>
    </citation>
    <scope>NUCLEOTIDE SEQUENCE</scope>
    <source>
        <strain evidence="1">MPL-01</strain>
    </source>
</reference>
<evidence type="ECO:0000313" key="2">
    <source>
        <dbReference type="Proteomes" id="UP001215151"/>
    </source>
</evidence>
<dbReference type="Proteomes" id="UP001215151">
    <property type="component" value="Unassembled WGS sequence"/>
</dbReference>
<proteinExistence type="predicted"/>
<gene>
    <name evidence="1" type="ORF">ONZ51_g10965</name>
</gene>
<dbReference type="AlphaFoldDB" id="A0AAD7TIF5"/>
<sequence>MDIPRAAQDGFVTILELAGPRAVLLSFLTPRALLLLSRTSSKVREHVLAYMKEAFDINRTLRRFLPDPIEFRCLQARTGTLVSGSVALQFFDRTYYPSSDLDLYVYMSCRREVGIWLLSQGFTFTPSQRQLPVFQEAVLDLRRTNFLTYAMPGVSAIYTFHREVPPTRVKVQVIVACRAPMEIILGFHSTCVMNVISYEKAYCLFPRATLEDHCSLLSWSSTGRAKRRIEGLTKYRARGFRMMEFPDWDISASDRSFPFTPRWLGDGDSWTIPLDVTSCSTPAPHNLYSNARRYDPVALSSFSMRYDRDDGAIMSFHIVEASSIRFAFVTFDPVATVFITALLVQLDDEDNYTINTCKLEDWRYQRLTLIHPYPGFAPAVNTMQFSMAMEIGIIYDGVFSFLAPKDLVTVAKVSRSLRLAVLDYLGHAYSPHQLFSRFFDNVNAFRDLQAHTATLISGLGALDFFQRTSYLSDTLELYIHFIHRREVALWLVREGYQFLPSETQSQDLEYTITEGILDPSDGKKFGVTGMLLFSKGGRPKLKVRIIVATTCPTEVIFKSYSTCMINIITYEKAYCMFPRATLHERCSLRNHDVEGSYVHTETDLKEYKSRGITVEDEVDPTERTRSDSSSTYVLGWRWIDDAASWVIKLDTQQITTFPTTNEVSTPLRYDPAAISGFSLRYDITRKARIQFTLINGPTTKYSYAMGDSDLMEQLVNVVCYRCPLWDGKFYDGDFRDMCREILVGIVRFQDDVVARLIMM</sequence>
<keyword evidence="2" id="KW-1185">Reference proteome</keyword>
<evidence type="ECO:0000313" key="1">
    <source>
        <dbReference type="EMBL" id="KAJ8462337.1"/>
    </source>
</evidence>
<protein>
    <recommendedName>
        <fullName evidence="3">F-box domain-containing protein</fullName>
    </recommendedName>
</protein>
<comment type="caution">
    <text evidence="1">The sequence shown here is derived from an EMBL/GenBank/DDBJ whole genome shotgun (WGS) entry which is preliminary data.</text>
</comment>
<dbReference type="EMBL" id="JAPEVG010000474">
    <property type="protein sequence ID" value="KAJ8462337.1"/>
    <property type="molecule type" value="Genomic_DNA"/>
</dbReference>
<evidence type="ECO:0008006" key="3">
    <source>
        <dbReference type="Google" id="ProtNLM"/>
    </source>
</evidence>